<proteinExistence type="predicted"/>
<protein>
    <submittedName>
        <fullName evidence="2">Uncharacterized protein</fullName>
    </submittedName>
</protein>
<dbReference type="EMBL" id="CP014774">
    <property type="protein sequence ID" value="ANB53212.1"/>
    <property type="molecule type" value="Genomic_DNA"/>
</dbReference>
<evidence type="ECO:0000313" key="2">
    <source>
        <dbReference type="EMBL" id="ANB53212.1"/>
    </source>
</evidence>
<feature type="region of interest" description="Disordered" evidence="1">
    <location>
        <begin position="1"/>
        <end position="23"/>
    </location>
</feature>
<dbReference type="Proteomes" id="UP000076809">
    <property type="component" value="Chromosome"/>
</dbReference>
<name>A0AAC9FM26_AERVE</name>
<gene>
    <name evidence="2" type="ORF">WM43_11350</name>
</gene>
<accession>A0AAC9FM26</accession>
<sequence>MGLRDADSPARWQDAVETGQTGTRTFRNDQYKVRMTTQRYDAATSCHGEDETDCFAIQDGARMNISRQLRLPFFFWVINPISHSVSKYQQHTQRIPILRCSVA</sequence>
<organism evidence="2 3">
    <name type="scientific">Aeromonas veronii</name>
    <dbReference type="NCBI Taxonomy" id="654"/>
    <lineage>
        <taxon>Bacteria</taxon>
        <taxon>Pseudomonadati</taxon>
        <taxon>Pseudomonadota</taxon>
        <taxon>Gammaproteobacteria</taxon>
        <taxon>Aeromonadales</taxon>
        <taxon>Aeromonadaceae</taxon>
        <taxon>Aeromonas</taxon>
    </lineage>
</organism>
<reference evidence="2 3" key="1">
    <citation type="journal article" date="2016" name="J. Clin. Microbiol.">
        <title>Detection and Whole-Genome Sequencing of Carbapenemase-Producing Aeromonas hydrophila Isolates from Routine Perirectal Surveillance Culture.</title>
        <authorList>
            <person name="Hughes H.Y."/>
            <person name="Conlan S.P."/>
            <person name="Lau A.F."/>
            <person name="Dekker J.P."/>
            <person name="Michelin A.V."/>
            <person name="Youn J.H."/>
            <person name="Henderson D.K."/>
            <person name="Frank K.M."/>
            <person name="Segre J.A."/>
            <person name="Palmore T.N."/>
        </authorList>
    </citation>
    <scope>NUCLEOTIDE SEQUENCE [LARGE SCALE GENOMIC DNA]</scope>
    <source>
        <strain evidence="2 3">AVNIH1</strain>
    </source>
</reference>
<evidence type="ECO:0000256" key="1">
    <source>
        <dbReference type="SAM" id="MobiDB-lite"/>
    </source>
</evidence>
<evidence type="ECO:0000313" key="3">
    <source>
        <dbReference type="Proteomes" id="UP000076809"/>
    </source>
</evidence>
<dbReference type="AlphaFoldDB" id="A0AAC9FM26"/>